<feature type="compositionally biased region" description="Polar residues" evidence="13">
    <location>
        <begin position="105"/>
        <end position="122"/>
    </location>
</feature>
<dbReference type="PROSITE" id="PS50174">
    <property type="entry name" value="G_PATCH"/>
    <property type="match status" value="1"/>
</dbReference>
<dbReference type="SUPFAM" id="SSF63748">
    <property type="entry name" value="Tudor/PWWP/MBT"/>
    <property type="match status" value="1"/>
</dbReference>
<feature type="compositionally biased region" description="Low complexity" evidence="13">
    <location>
        <begin position="123"/>
        <end position="139"/>
    </location>
</feature>
<dbReference type="GO" id="GO:0005634">
    <property type="term" value="C:nucleus"/>
    <property type="evidence" value="ECO:0007669"/>
    <property type="project" value="UniProtKB-SubCell"/>
</dbReference>
<evidence type="ECO:0000259" key="14">
    <source>
        <dbReference type="PROSITE" id="PS50103"/>
    </source>
</evidence>
<feature type="domain" description="Tudor" evidence="16">
    <location>
        <begin position="269"/>
        <end position="326"/>
    </location>
</feature>
<evidence type="ECO:0000256" key="6">
    <source>
        <dbReference type="ARBA" id="ARBA00022833"/>
    </source>
</evidence>
<evidence type="ECO:0000313" key="17">
    <source>
        <dbReference type="EMBL" id="KAK7095132.1"/>
    </source>
</evidence>
<feature type="compositionally biased region" description="Polar residues" evidence="13">
    <location>
        <begin position="68"/>
        <end position="80"/>
    </location>
</feature>
<dbReference type="SMART" id="SM00333">
    <property type="entry name" value="TUDOR"/>
    <property type="match status" value="1"/>
</dbReference>
<evidence type="ECO:0000256" key="11">
    <source>
        <dbReference type="PROSITE-ProRule" id="PRU00723"/>
    </source>
</evidence>
<dbReference type="GO" id="GO:0000978">
    <property type="term" value="F:RNA polymerase II cis-regulatory region sequence-specific DNA binding"/>
    <property type="evidence" value="ECO:0007669"/>
    <property type="project" value="TreeGrafter"/>
</dbReference>
<proteinExistence type="predicted"/>
<feature type="domain" description="G-patch" evidence="15">
    <location>
        <begin position="379"/>
        <end position="425"/>
    </location>
</feature>
<dbReference type="InterPro" id="IPR002999">
    <property type="entry name" value="Tudor"/>
</dbReference>
<name>A0AAN9G515_9CAEN</name>
<keyword evidence="18" id="KW-1185">Reference proteome</keyword>
<keyword evidence="7" id="KW-0805">Transcription regulation</keyword>
<organism evidence="17 18">
    <name type="scientific">Littorina saxatilis</name>
    <dbReference type="NCBI Taxonomy" id="31220"/>
    <lineage>
        <taxon>Eukaryota</taxon>
        <taxon>Metazoa</taxon>
        <taxon>Spiralia</taxon>
        <taxon>Lophotrochozoa</taxon>
        <taxon>Mollusca</taxon>
        <taxon>Gastropoda</taxon>
        <taxon>Caenogastropoda</taxon>
        <taxon>Littorinimorpha</taxon>
        <taxon>Littorinoidea</taxon>
        <taxon>Littorinidae</taxon>
        <taxon>Littorina</taxon>
    </lineage>
</organism>
<feature type="region of interest" description="Disordered" evidence="13">
    <location>
        <begin position="482"/>
        <end position="523"/>
    </location>
</feature>
<dbReference type="PROSITE" id="PS50103">
    <property type="entry name" value="ZF_C3H1"/>
    <property type="match status" value="1"/>
</dbReference>
<evidence type="ECO:0000256" key="2">
    <source>
        <dbReference type="ARBA" id="ARBA00022414"/>
    </source>
</evidence>
<feature type="compositionally biased region" description="Basic and acidic residues" evidence="13">
    <location>
        <begin position="514"/>
        <end position="523"/>
    </location>
</feature>
<dbReference type="SMART" id="SM00443">
    <property type="entry name" value="G_patch"/>
    <property type="match status" value="1"/>
</dbReference>
<dbReference type="Gene3D" id="2.30.30.140">
    <property type="match status" value="1"/>
</dbReference>
<dbReference type="PROSITE" id="PS50304">
    <property type="entry name" value="TUDOR"/>
    <property type="match status" value="1"/>
</dbReference>
<feature type="region of interest" description="Disordered" evidence="13">
    <location>
        <begin position="323"/>
        <end position="351"/>
    </location>
</feature>
<feature type="domain" description="C3H1-type" evidence="14">
    <location>
        <begin position="226"/>
        <end position="253"/>
    </location>
</feature>
<evidence type="ECO:0000256" key="13">
    <source>
        <dbReference type="SAM" id="MobiDB-lite"/>
    </source>
</evidence>
<dbReference type="SMART" id="SM00356">
    <property type="entry name" value="ZnF_C3H1"/>
    <property type="match status" value="1"/>
</dbReference>
<keyword evidence="6 11" id="KW-0862">Zinc</keyword>
<protein>
    <recommendedName>
        <fullName evidence="2">Zinc finger CCCH-type with G patch domain-containing protein</fullName>
    </recommendedName>
</protein>
<feature type="coiled-coil region" evidence="12">
    <location>
        <begin position="532"/>
        <end position="559"/>
    </location>
</feature>
<dbReference type="Gene3D" id="2.30.30.1190">
    <property type="match status" value="1"/>
</dbReference>
<gene>
    <name evidence="17" type="ORF">V1264_006580</name>
</gene>
<evidence type="ECO:0000313" key="18">
    <source>
        <dbReference type="Proteomes" id="UP001374579"/>
    </source>
</evidence>
<sequence length="604" mass="66759">MDENELEQSLELYRAQLSQVQQAISAAGETEELQKLVTDLQELITLTEGSLLSLKKSKLLKTIEDAESSSPRVPQSSAPETSIDDEYAAFQVAVQGDLEKEDNSRNSNLQPSARSRWDNSNYTPQPSTSQFSSLPSSTTKVCVVSDSESDSAGSSSSDSEDENGATKGDNTVDEELSKLVGMKCCAPFSHDWGKLDYHNALVMSAARDSQTDEILVKVMYTTPTHRSMQPCKFFLDGHCKFNDDQCNYSHGRTVTLDAVREFAEADHSKIAVDTKCLACYTDEIWYPATVTEVKDDVVSVHFDDYGEDLDVNMTQVVPSALQAEDMASDREEEEAEASTSTVQENSTLVDSDEEEEELPHFLWQPPKSTAAMGEWEAHTRGIGSKLMSKMGYIPGQGLGSQGQGKAEPVPIMLLPQGKSLDRIMELKAMAGNEDLFNAMKRMERQKRKADKKREEESENGGAAASAQSPSVFDFINTRLAGKQGDPTSLAKSAGRNSDGNASGASNSAAQSRRHITEHELHKKTDKDVNLQVFKTHGEIRNVERQIARLKEQLARNENKDRRMAGQVKTKLAEQEAYLSRLQTSSSALEKHQKRRSTSKKLAIF</sequence>
<reference evidence="17 18" key="1">
    <citation type="submission" date="2024-02" db="EMBL/GenBank/DDBJ databases">
        <title>Chromosome-scale genome assembly of the rough periwinkle Littorina saxatilis.</title>
        <authorList>
            <person name="De Jode A."/>
            <person name="Faria R."/>
            <person name="Formenti G."/>
            <person name="Sims Y."/>
            <person name="Smith T.P."/>
            <person name="Tracey A."/>
            <person name="Wood J.M.D."/>
            <person name="Zagrodzka Z.B."/>
            <person name="Johannesson K."/>
            <person name="Butlin R.K."/>
            <person name="Leder E.H."/>
        </authorList>
    </citation>
    <scope>NUCLEOTIDE SEQUENCE [LARGE SCALE GENOMIC DNA]</scope>
    <source>
        <strain evidence="17">Snail1</strain>
        <tissue evidence="17">Muscle</tissue>
    </source>
</reference>
<keyword evidence="5 11" id="KW-0863">Zinc-finger</keyword>
<comment type="subcellular location">
    <subcellularLocation>
        <location evidence="1">Nucleus</location>
    </subcellularLocation>
</comment>
<feature type="region of interest" description="Disordered" evidence="13">
    <location>
        <begin position="442"/>
        <end position="470"/>
    </location>
</feature>
<keyword evidence="4 11" id="KW-0479">Metal-binding</keyword>
<keyword evidence="9" id="KW-0804">Transcription</keyword>
<evidence type="ECO:0000256" key="3">
    <source>
        <dbReference type="ARBA" id="ARBA00022491"/>
    </source>
</evidence>
<keyword evidence="8" id="KW-0238">DNA-binding</keyword>
<dbReference type="PANTHER" id="PTHR46297">
    <property type="entry name" value="ZINC FINGER CCCH-TYPE WITH G PATCH DOMAIN-CONTAINING PROTEIN"/>
    <property type="match status" value="1"/>
</dbReference>
<evidence type="ECO:0000256" key="1">
    <source>
        <dbReference type="ARBA" id="ARBA00004123"/>
    </source>
</evidence>
<dbReference type="Proteomes" id="UP001374579">
    <property type="component" value="Unassembled WGS sequence"/>
</dbReference>
<feature type="compositionally biased region" description="Low complexity" evidence="13">
    <location>
        <begin position="492"/>
        <end position="510"/>
    </location>
</feature>
<dbReference type="Pfam" id="PF01585">
    <property type="entry name" value="G-patch"/>
    <property type="match status" value="1"/>
</dbReference>
<feature type="region of interest" description="Disordered" evidence="13">
    <location>
        <begin position="64"/>
        <end position="170"/>
    </location>
</feature>
<dbReference type="EMBL" id="JBAMIC010000018">
    <property type="protein sequence ID" value="KAK7095132.1"/>
    <property type="molecule type" value="Genomic_DNA"/>
</dbReference>
<evidence type="ECO:0000256" key="9">
    <source>
        <dbReference type="ARBA" id="ARBA00023163"/>
    </source>
</evidence>
<feature type="compositionally biased region" description="Polar residues" evidence="13">
    <location>
        <begin position="339"/>
        <end position="349"/>
    </location>
</feature>
<evidence type="ECO:0000256" key="4">
    <source>
        <dbReference type="ARBA" id="ARBA00022723"/>
    </source>
</evidence>
<dbReference type="AlphaFoldDB" id="A0AAN9G515"/>
<dbReference type="PANTHER" id="PTHR46297:SF1">
    <property type="entry name" value="ZINC FINGER CCCH-TYPE WITH G PATCH DOMAIN-CONTAINING PROTEIN"/>
    <property type="match status" value="1"/>
</dbReference>
<dbReference type="InterPro" id="IPR000571">
    <property type="entry name" value="Znf_CCCH"/>
</dbReference>
<accession>A0AAN9G515</accession>
<keyword evidence="10" id="KW-0539">Nucleus</keyword>
<evidence type="ECO:0000256" key="5">
    <source>
        <dbReference type="ARBA" id="ARBA00022771"/>
    </source>
</evidence>
<keyword evidence="12" id="KW-0175">Coiled coil</keyword>
<evidence type="ECO:0000256" key="7">
    <source>
        <dbReference type="ARBA" id="ARBA00023015"/>
    </source>
</evidence>
<evidence type="ECO:0000256" key="8">
    <source>
        <dbReference type="ARBA" id="ARBA00023125"/>
    </source>
</evidence>
<evidence type="ECO:0000259" key="15">
    <source>
        <dbReference type="PROSITE" id="PS50174"/>
    </source>
</evidence>
<evidence type="ECO:0000259" key="16">
    <source>
        <dbReference type="PROSITE" id="PS50304"/>
    </source>
</evidence>
<dbReference type="GO" id="GO:0001227">
    <property type="term" value="F:DNA-binding transcription repressor activity, RNA polymerase II-specific"/>
    <property type="evidence" value="ECO:0007669"/>
    <property type="project" value="TreeGrafter"/>
</dbReference>
<evidence type="ECO:0000256" key="10">
    <source>
        <dbReference type="ARBA" id="ARBA00023242"/>
    </source>
</evidence>
<feature type="region of interest" description="Disordered" evidence="13">
    <location>
        <begin position="582"/>
        <end position="604"/>
    </location>
</feature>
<comment type="caution">
    <text evidence="17">The sequence shown here is derived from an EMBL/GenBank/DDBJ whole genome shotgun (WGS) entry which is preliminary data.</text>
</comment>
<evidence type="ECO:0000256" key="12">
    <source>
        <dbReference type="SAM" id="Coils"/>
    </source>
</evidence>
<dbReference type="InterPro" id="IPR000467">
    <property type="entry name" value="G_patch_dom"/>
</dbReference>
<feature type="zinc finger region" description="C3H1-type" evidence="11">
    <location>
        <begin position="226"/>
        <end position="253"/>
    </location>
</feature>
<dbReference type="CDD" id="cd20384">
    <property type="entry name" value="Tudor_ZGPAT"/>
    <property type="match status" value="1"/>
</dbReference>
<dbReference type="GO" id="GO:0008270">
    <property type="term" value="F:zinc ion binding"/>
    <property type="evidence" value="ECO:0007669"/>
    <property type="project" value="UniProtKB-KW"/>
</dbReference>
<keyword evidence="3" id="KW-0678">Repressor</keyword>